<dbReference type="EMBL" id="PJCH01000005">
    <property type="protein sequence ID" value="PQA88107.1"/>
    <property type="molecule type" value="Genomic_DNA"/>
</dbReference>
<evidence type="ECO:0000256" key="1">
    <source>
        <dbReference type="ARBA" id="ARBA00004651"/>
    </source>
</evidence>
<dbReference type="GO" id="GO:0015920">
    <property type="term" value="P:lipopolysaccharide transport"/>
    <property type="evidence" value="ECO:0007669"/>
    <property type="project" value="TreeGrafter"/>
</dbReference>
<evidence type="ECO:0000256" key="4">
    <source>
        <dbReference type="ARBA" id="ARBA00022989"/>
    </source>
</evidence>
<dbReference type="Proteomes" id="UP000239504">
    <property type="component" value="Unassembled WGS sequence"/>
</dbReference>
<dbReference type="PANTHER" id="PTHR33529:SF6">
    <property type="entry name" value="YJGP_YJGQ FAMILY PERMEASE"/>
    <property type="match status" value="1"/>
</dbReference>
<protein>
    <recommendedName>
        <fullName evidence="9">Lipopolysaccharide export system permease protein LptF</fullName>
    </recommendedName>
</protein>
<keyword evidence="4 6" id="KW-1133">Transmembrane helix</keyword>
<comment type="subcellular location">
    <subcellularLocation>
        <location evidence="1">Cell membrane</location>
        <topology evidence="1">Multi-pass membrane protein</topology>
    </subcellularLocation>
</comment>
<evidence type="ECO:0000256" key="6">
    <source>
        <dbReference type="SAM" id="Phobius"/>
    </source>
</evidence>
<evidence type="ECO:0000256" key="5">
    <source>
        <dbReference type="ARBA" id="ARBA00023136"/>
    </source>
</evidence>
<evidence type="ECO:0000313" key="8">
    <source>
        <dbReference type="Proteomes" id="UP000239504"/>
    </source>
</evidence>
<dbReference type="AlphaFoldDB" id="A0A2S7K6I0"/>
<keyword evidence="8" id="KW-1185">Reference proteome</keyword>
<feature type="transmembrane region" description="Helical" evidence="6">
    <location>
        <begin position="334"/>
        <end position="356"/>
    </location>
</feature>
<accession>A0A2S7K6I0</accession>
<feature type="transmembrane region" description="Helical" evidence="6">
    <location>
        <begin position="123"/>
        <end position="142"/>
    </location>
</feature>
<keyword evidence="3 6" id="KW-0812">Transmembrane</keyword>
<evidence type="ECO:0000256" key="3">
    <source>
        <dbReference type="ARBA" id="ARBA00022692"/>
    </source>
</evidence>
<dbReference type="InterPro" id="IPR005495">
    <property type="entry name" value="LptG/LptF_permease"/>
</dbReference>
<dbReference type="PANTHER" id="PTHR33529">
    <property type="entry name" value="SLR0882 PROTEIN-RELATED"/>
    <property type="match status" value="1"/>
</dbReference>
<dbReference type="GO" id="GO:0043190">
    <property type="term" value="C:ATP-binding cassette (ABC) transporter complex"/>
    <property type="evidence" value="ECO:0007669"/>
    <property type="project" value="TreeGrafter"/>
</dbReference>
<dbReference type="Pfam" id="PF03739">
    <property type="entry name" value="LptF_LptG"/>
    <property type="match status" value="1"/>
</dbReference>
<feature type="transmembrane region" description="Helical" evidence="6">
    <location>
        <begin position="81"/>
        <end position="102"/>
    </location>
</feature>
<feature type="transmembrane region" description="Helical" evidence="6">
    <location>
        <begin position="304"/>
        <end position="322"/>
    </location>
</feature>
<keyword evidence="2" id="KW-1003">Cell membrane</keyword>
<reference evidence="7 8" key="1">
    <citation type="submission" date="2017-12" db="EMBL/GenBank/DDBJ databases">
        <authorList>
            <person name="Hurst M.R.H."/>
        </authorList>
    </citation>
    <scope>NUCLEOTIDE SEQUENCE [LARGE SCALE GENOMIC DNA]</scope>
    <source>
        <strain evidence="7 8">SY-3-19</strain>
    </source>
</reference>
<feature type="transmembrane region" description="Helical" evidence="6">
    <location>
        <begin position="28"/>
        <end position="50"/>
    </location>
</feature>
<name>A0A2S7K6I0_9PROT</name>
<gene>
    <name evidence="7" type="ORF">CW354_07220</name>
</gene>
<feature type="transmembrane region" description="Helical" evidence="6">
    <location>
        <begin position="362"/>
        <end position="382"/>
    </location>
</feature>
<evidence type="ECO:0000256" key="2">
    <source>
        <dbReference type="ARBA" id="ARBA00022475"/>
    </source>
</evidence>
<evidence type="ECO:0000313" key="7">
    <source>
        <dbReference type="EMBL" id="PQA88107.1"/>
    </source>
</evidence>
<comment type="caution">
    <text evidence="7">The sequence shown here is derived from an EMBL/GenBank/DDBJ whole genome shotgun (WGS) entry which is preliminary data.</text>
</comment>
<sequence length="413" mass="45719">MFPAALPARRLVRLFTGAFPFMHLIDRYILRAVATPLILALCVAGMLLLMEHMLRLFDFVLAEQGPVDVVWRMLANLVPHYFGLALPLGAFLGIMLAFRNLSMSSELDALSSSGASFGRLMRPVYMLIVLLMALDFLLVAYVQPFARYKYQEIRFDVTSGALGIKIPAGEFVEISDGVTIRLGEINAETREARDIYLEREASDGGKTIITARYGSISTTPEISSLLLKLQDGRQVFINALGDKIDTLDSDSFDLELDLPAIGVFRDRGGDEREATINEIVRYLRAEPPTAELYSDYKAGLHWRILHPLTFLVLPILGVAMGVTGRRRASNLKPVVGVAILIVYHEILEEWGMVVAAKGELSPLVSMWGVFFIFVLLSAFLYSGSIDQARSAKVMSRRTEETVRIAAPAADAAE</sequence>
<proteinExistence type="predicted"/>
<organism evidence="7 8">
    <name type="scientific">Hyphococcus luteus</name>
    <dbReference type="NCBI Taxonomy" id="2058213"/>
    <lineage>
        <taxon>Bacteria</taxon>
        <taxon>Pseudomonadati</taxon>
        <taxon>Pseudomonadota</taxon>
        <taxon>Alphaproteobacteria</taxon>
        <taxon>Parvularculales</taxon>
        <taxon>Parvularculaceae</taxon>
        <taxon>Hyphococcus</taxon>
    </lineage>
</organism>
<evidence type="ECO:0008006" key="9">
    <source>
        <dbReference type="Google" id="ProtNLM"/>
    </source>
</evidence>
<keyword evidence="5 6" id="KW-0472">Membrane</keyword>